<dbReference type="EMBL" id="JAVRRD010000006">
    <property type="protein sequence ID" value="KAK5057635.1"/>
    <property type="molecule type" value="Genomic_DNA"/>
</dbReference>
<feature type="compositionally biased region" description="Basic and acidic residues" evidence="1">
    <location>
        <begin position="1"/>
        <end position="10"/>
    </location>
</feature>
<evidence type="ECO:0000256" key="1">
    <source>
        <dbReference type="SAM" id="MobiDB-lite"/>
    </source>
</evidence>
<accession>A0AAV9NI03</accession>
<comment type="caution">
    <text evidence="2">The sequence shown here is derived from an EMBL/GenBank/DDBJ whole genome shotgun (WGS) entry which is preliminary data.</text>
</comment>
<dbReference type="GeneID" id="89979786"/>
<dbReference type="AlphaFoldDB" id="A0AAV9NI03"/>
<protein>
    <submittedName>
        <fullName evidence="2">Uncharacterized protein</fullName>
    </submittedName>
</protein>
<dbReference type="RefSeq" id="XP_064708753.1">
    <property type="nucleotide sequence ID" value="XM_064855164.1"/>
</dbReference>
<sequence>MAGSRPEHQKPNQSDNRVNKKVVKVKTKGREGVEKDIIDVEEVQIVKRKLRKLPRLIEDATYVEADMLRESVTRLCSEKVTLINRITTLLRESSTAALREAALIERVAELETPA</sequence>
<keyword evidence="3" id="KW-1185">Reference proteome</keyword>
<reference evidence="2 3" key="1">
    <citation type="submission" date="2023-08" db="EMBL/GenBank/DDBJ databases">
        <title>Black Yeasts Isolated from many extreme environments.</title>
        <authorList>
            <person name="Coleine C."/>
            <person name="Stajich J.E."/>
            <person name="Selbmann L."/>
        </authorList>
    </citation>
    <scope>NUCLEOTIDE SEQUENCE [LARGE SCALE GENOMIC DNA]</scope>
    <source>
        <strain evidence="2 3">CCFEE 5792</strain>
    </source>
</reference>
<dbReference type="Proteomes" id="UP001358417">
    <property type="component" value="Unassembled WGS sequence"/>
</dbReference>
<evidence type="ECO:0000313" key="3">
    <source>
        <dbReference type="Proteomes" id="UP001358417"/>
    </source>
</evidence>
<proteinExistence type="predicted"/>
<evidence type="ECO:0000313" key="2">
    <source>
        <dbReference type="EMBL" id="KAK5057635.1"/>
    </source>
</evidence>
<organism evidence="2 3">
    <name type="scientific">Exophiala bonariae</name>
    <dbReference type="NCBI Taxonomy" id="1690606"/>
    <lineage>
        <taxon>Eukaryota</taxon>
        <taxon>Fungi</taxon>
        <taxon>Dikarya</taxon>
        <taxon>Ascomycota</taxon>
        <taxon>Pezizomycotina</taxon>
        <taxon>Eurotiomycetes</taxon>
        <taxon>Chaetothyriomycetidae</taxon>
        <taxon>Chaetothyriales</taxon>
        <taxon>Herpotrichiellaceae</taxon>
        <taxon>Exophiala</taxon>
    </lineage>
</organism>
<gene>
    <name evidence="2" type="ORF">LTR84_011636</name>
</gene>
<name>A0AAV9NI03_9EURO</name>
<feature type="region of interest" description="Disordered" evidence="1">
    <location>
        <begin position="1"/>
        <end position="20"/>
    </location>
</feature>